<protein>
    <recommendedName>
        <fullName evidence="1">BTB domain-containing protein</fullName>
    </recommendedName>
</protein>
<comment type="caution">
    <text evidence="2">The sequence shown here is derived from an EMBL/GenBank/DDBJ whole genome shotgun (WGS) entry which is preliminary data.</text>
</comment>
<evidence type="ECO:0000313" key="3">
    <source>
        <dbReference type="Proteomes" id="UP000887116"/>
    </source>
</evidence>
<dbReference type="SUPFAM" id="SSF54695">
    <property type="entry name" value="POZ domain"/>
    <property type="match status" value="1"/>
</dbReference>
<accession>A0A8X6M1L3</accession>
<proteinExistence type="predicted"/>
<gene>
    <name evidence="2" type="ORF">TNCT_376261</name>
</gene>
<evidence type="ECO:0000313" key="2">
    <source>
        <dbReference type="EMBL" id="GFR30761.1"/>
    </source>
</evidence>
<name>A0A8X6M1L3_TRICU</name>
<sequence length="181" mass="21303">MPFHEEFGSSQKYFSDSLSETSKTFHHSLKNDFKRFFGSNRKGCDVILRHKNKDFPVHKSLLCCKSPVFIAMFENDMKEREREMKFGIVEMDDTDSLALSHFVEYLYVGSGKNSTLDLDSAMSLYAIAHRCSILDLINYSRQFLVLNMDCRDIDEILRFANLYEDRSLNIMIDYFFYQTED</sequence>
<feature type="domain" description="BTB" evidence="1">
    <location>
        <begin position="44"/>
        <end position="109"/>
    </location>
</feature>
<dbReference type="PANTHER" id="PTHR24413">
    <property type="entry name" value="SPECKLE-TYPE POZ PROTEIN"/>
    <property type="match status" value="1"/>
</dbReference>
<dbReference type="InterPro" id="IPR011333">
    <property type="entry name" value="SKP1/BTB/POZ_sf"/>
</dbReference>
<dbReference type="InterPro" id="IPR000210">
    <property type="entry name" value="BTB/POZ_dom"/>
</dbReference>
<dbReference type="Gene3D" id="3.30.710.10">
    <property type="entry name" value="Potassium Channel Kv1.1, Chain A"/>
    <property type="match status" value="1"/>
</dbReference>
<dbReference type="EMBL" id="BMAO01029301">
    <property type="protein sequence ID" value="GFR30761.1"/>
    <property type="molecule type" value="Genomic_DNA"/>
</dbReference>
<dbReference type="AlphaFoldDB" id="A0A8X6M1L3"/>
<dbReference type="CDD" id="cd18186">
    <property type="entry name" value="BTB_POZ_ZBTB_KLHL-like"/>
    <property type="match status" value="1"/>
</dbReference>
<evidence type="ECO:0000259" key="1">
    <source>
        <dbReference type="PROSITE" id="PS50097"/>
    </source>
</evidence>
<dbReference type="OrthoDB" id="6359816at2759"/>
<dbReference type="SMART" id="SM00225">
    <property type="entry name" value="BTB"/>
    <property type="match status" value="1"/>
</dbReference>
<dbReference type="Proteomes" id="UP000887116">
    <property type="component" value="Unassembled WGS sequence"/>
</dbReference>
<dbReference type="Pfam" id="PF00651">
    <property type="entry name" value="BTB"/>
    <property type="match status" value="1"/>
</dbReference>
<organism evidence="2 3">
    <name type="scientific">Trichonephila clavata</name>
    <name type="common">Joro spider</name>
    <name type="synonym">Nephila clavata</name>
    <dbReference type="NCBI Taxonomy" id="2740835"/>
    <lineage>
        <taxon>Eukaryota</taxon>
        <taxon>Metazoa</taxon>
        <taxon>Ecdysozoa</taxon>
        <taxon>Arthropoda</taxon>
        <taxon>Chelicerata</taxon>
        <taxon>Arachnida</taxon>
        <taxon>Araneae</taxon>
        <taxon>Araneomorphae</taxon>
        <taxon>Entelegynae</taxon>
        <taxon>Araneoidea</taxon>
        <taxon>Nephilidae</taxon>
        <taxon>Trichonephila</taxon>
    </lineage>
</organism>
<keyword evidence="3" id="KW-1185">Reference proteome</keyword>
<reference evidence="2" key="1">
    <citation type="submission" date="2020-07" db="EMBL/GenBank/DDBJ databases">
        <title>Multicomponent nature underlies the extraordinary mechanical properties of spider dragline silk.</title>
        <authorList>
            <person name="Kono N."/>
            <person name="Nakamura H."/>
            <person name="Mori M."/>
            <person name="Yoshida Y."/>
            <person name="Ohtoshi R."/>
            <person name="Malay A.D."/>
            <person name="Moran D.A.P."/>
            <person name="Tomita M."/>
            <person name="Numata K."/>
            <person name="Arakawa K."/>
        </authorList>
    </citation>
    <scope>NUCLEOTIDE SEQUENCE</scope>
</reference>
<dbReference type="PROSITE" id="PS50097">
    <property type="entry name" value="BTB"/>
    <property type="match status" value="1"/>
</dbReference>